<reference evidence="2" key="1">
    <citation type="submission" date="2018-05" db="EMBL/GenBank/DDBJ databases">
        <authorList>
            <person name="Lanie J.A."/>
            <person name="Ng W.-L."/>
            <person name="Kazmierczak K.M."/>
            <person name="Andrzejewski T.M."/>
            <person name="Davidsen T.M."/>
            <person name="Wayne K.J."/>
            <person name="Tettelin H."/>
            <person name="Glass J.I."/>
            <person name="Rusch D."/>
            <person name="Podicherti R."/>
            <person name="Tsui H.-C.T."/>
            <person name="Winkler M.E."/>
        </authorList>
    </citation>
    <scope>NUCLEOTIDE SEQUENCE</scope>
</reference>
<dbReference type="Pfam" id="PF03819">
    <property type="entry name" value="MazG"/>
    <property type="match status" value="1"/>
</dbReference>
<accession>A0A382PT78</accession>
<evidence type="ECO:0000259" key="1">
    <source>
        <dbReference type="Pfam" id="PF03819"/>
    </source>
</evidence>
<proteinExistence type="predicted"/>
<dbReference type="SUPFAM" id="SSF101386">
    <property type="entry name" value="all-alpha NTP pyrophosphatases"/>
    <property type="match status" value="1"/>
</dbReference>
<evidence type="ECO:0000313" key="2">
    <source>
        <dbReference type="EMBL" id="SVC75838.1"/>
    </source>
</evidence>
<feature type="domain" description="NTP pyrophosphohydrolase MazG-like" evidence="1">
    <location>
        <begin position="1"/>
        <end position="39"/>
    </location>
</feature>
<dbReference type="InterPro" id="IPR004518">
    <property type="entry name" value="MazG-like_dom"/>
</dbReference>
<sequence length="50" mass="5490">MTKELGDVLWYVAALASDLDISLDDVAEKNVQKLASRKKRNKIGGSGDNR</sequence>
<protein>
    <recommendedName>
        <fullName evidence="1">NTP pyrophosphohydrolase MazG-like domain-containing protein</fullName>
    </recommendedName>
</protein>
<dbReference type="EMBL" id="UINC01109189">
    <property type="protein sequence ID" value="SVC75838.1"/>
    <property type="molecule type" value="Genomic_DNA"/>
</dbReference>
<dbReference type="AlphaFoldDB" id="A0A382PT78"/>
<organism evidence="2">
    <name type="scientific">marine metagenome</name>
    <dbReference type="NCBI Taxonomy" id="408172"/>
    <lineage>
        <taxon>unclassified sequences</taxon>
        <taxon>metagenomes</taxon>
        <taxon>ecological metagenomes</taxon>
    </lineage>
</organism>
<gene>
    <name evidence="2" type="ORF">METZ01_LOCUS328692</name>
</gene>
<dbReference type="Gene3D" id="1.10.287.1080">
    <property type="entry name" value="MazG-like"/>
    <property type="match status" value="1"/>
</dbReference>
<name>A0A382PT78_9ZZZZ</name>